<gene>
    <name evidence="3" type="ORF">FXN65_24435</name>
</gene>
<proteinExistence type="predicted"/>
<dbReference type="SMART" id="SM00769">
    <property type="entry name" value="WHy"/>
    <property type="match status" value="1"/>
</dbReference>
<protein>
    <submittedName>
        <fullName evidence="3">Water stress/hypersensitive response domain-containing protein</fullName>
    </submittedName>
</protein>
<dbReference type="InterPro" id="IPR004864">
    <property type="entry name" value="LEA_2"/>
</dbReference>
<reference evidence="3 4" key="1">
    <citation type="submission" date="2019-08" db="EMBL/GenBank/DDBJ databases">
        <title>Whole-genome Sequencing of e-waste polymer degrading bacterium Pseudomonas sp. strain PE08.</title>
        <authorList>
            <person name="Kirdat K."/>
            <person name="Debbarma P."/>
            <person name="Narawade N."/>
            <person name="Suyal D."/>
            <person name="Thorat V."/>
            <person name="Shouche Y."/>
            <person name="Goel R."/>
            <person name="Yadav A."/>
        </authorList>
    </citation>
    <scope>NUCLEOTIDE SEQUENCE [LARGE SCALE GENOMIC DNA]</scope>
    <source>
        <strain evidence="3 4">PE08</strain>
    </source>
</reference>
<dbReference type="Pfam" id="PF03168">
    <property type="entry name" value="LEA_2"/>
    <property type="match status" value="1"/>
</dbReference>
<accession>A0A5J6QUQ1</accession>
<dbReference type="SUPFAM" id="SSF117070">
    <property type="entry name" value="LEA14-like"/>
    <property type="match status" value="1"/>
</dbReference>
<dbReference type="Proteomes" id="UP000327179">
    <property type="component" value="Chromosome"/>
</dbReference>
<organism evidence="3 4">
    <name type="scientific">Metapseudomonas lalkuanensis</name>
    <dbReference type="NCBI Taxonomy" id="2604832"/>
    <lineage>
        <taxon>Bacteria</taxon>
        <taxon>Pseudomonadati</taxon>
        <taxon>Pseudomonadota</taxon>
        <taxon>Gammaproteobacteria</taxon>
        <taxon>Pseudomonadales</taxon>
        <taxon>Pseudomonadaceae</taxon>
        <taxon>Metapseudomonas</taxon>
    </lineage>
</organism>
<name>A0A5J6QUQ1_9GAMM</name>
<evidence type="ECO:0000256" key="1">
    <source>
        <dbReference type="SAM" id="SignalP"/>
    </source>
</evidence>
<feature type="domain" description="Water stress and hypersensitive response" evidence="2">
    <location>
        <begin position="30"/>
        <end position="150"/>
    </location>
</feature>
<dbReference type="AlphaFoldDB" id="A0A5J6QUQ1"/>
<evidence type="ECO:0000259" key="2">
    <source>
        <dbReference type="SMART" id="SM00769"/>
    </source>
</evidence>
<evidence type="ECO:0000313" key="3">
    <source>
        <dbReference type="EMBL" id="QEY65051.1"/>
    </source>
</evidence>
<dbReference type="GO" id="GO:0009269">
    <property type="term" value="P:response to desiccation"/>
    <property type="evidence" value="ECO:0007669"/>
    <property type="project" value="InterPro"/>
</dbReference>
<dbReference type="EMBL" id="CP043311">
    <property type="protein sequence ID" value="QEY65051.1"/>
    <property type="molecule type" value="Genomic_DNA"/>
</dbReference>
<dbReference type="KEGG" id="plal:FXN65_24435"/>
<dbReference type="PROSITE" id="PS51257">
    <property type="entry name" value="PROKAR_LIPOPROTEIN"/>
    <property type="match status" value="1"/>
</dbReference>
<feature type="chain" id="PRO_5023907355" evidence="1">
    <location>
        <begin position="21"/>
        <end position="156"/>
    </location>
</feature>
<evidence type="ECO:0000313" key="4">
    <source>
        <dbReference type="Proteomes" id="UP000327179"/>
    </source>
</evidence>
<dbReference type="InterPro" id="IPR013990">
    <property type="entry name" value="WHy-dom"/>
</dbReference>
<keyword evidence="1" id="KW-0732">Signal</keyword>
<dbReference type="Gene3D" id="2.60.40.1820">
    <property type="match status" value="1"/>
</dbReference>
<keyword evidence="4" id="KW-1185">Reference proteome</keyword>
<feature type="signal peptide" evidence="1">
    <location>
        <begin position="1"/>
        <end position="20"/>
    </location>
</feature>
<sequence>MRAVSPVALLLALLLLTGCAGFGQRDPLQVDLVGMEPIHGEGMEMRFNLKLRVQNPNESAIHYSGIALELDLNDLPLASGVSSQDGTVEGFGEKLIEVPVTISAFSVLRQTWNLAGGSPIQNVPYALRGKLGGGFWGTRRFSDAGVLSIPEPIDTP</sequence>
<dbReference type="RefSeq" id="WP_151137259.1">
    <property type="nucleotide sequence ID" value="NZ_CP043311.1"/>
</dbReference>